<evidence type="ECO:0000313" key="1">
    <source>
        <dbReference type="EMBL" id="MDG4517393.1"/>
    </source>
</evidence>
<proteinExistence type="predicted"/>
<dbReference type="AlphaFoldDB" id="A0A9X4MRC0"/>
<organism evidence="1 2">
    <name type="scientific">Streptococcus suis</name>
    <dbReference type="NCBI Taxonomy" id="1307"/>
    <lineage>
        <taxon>Bacteria</taxon>
        <taxon>Bacillati</taxon>
        <taxon>Bacillota</taxon>
        <taxon>Bacilli</taxon>
        <taxon>Lactobacillales</taxon>
        <taxon>Streptococcaceae</taxon>
        <taxon>Streptococcus</taxon>
    </lineage>
</organism>
<protein>
    <submittedName>
        <fullName evidence="1">Uncharacterized protein</fullName>
    </submittedName>
</protein>
<dbReference type="RefSeq" id="WP_029177950.1">
    <property type="nucleotide sequence ID" value="NZ_JANFMI010000055.1"/>
</dbReference>
<accession>A0A9X4MRC0</accession>
<dbReference type="EMBL" id="JANFMI010000055">
    <property type="protein sequence ID" value="MDG4517393.1"/>
    <property type="molecule type" value="Genomic_DNA"/>
</dbReference>
<evidence type="ECO:0000313" key="2">
    <source>
        <dbReference type="Proteomes" id="UP001152877"/>
    </source>
</evidence>
<comment type="caution">
    <text evidence="1">The sequence shown here is derived from an EMBL/GenBank/DDBJ whole genome shotgun (WGS) entry which is preliminary data.</text>
</comment>
<name>A0A9X4MRC0_STRSU</name>
<reference evidence="1" key="1">
    <citation type="submission" date="2022-07" db="EMBL/GenBank/DDBJ databases">
        <title>Whole Genome Sequencing of Streptococcus suis.</title>
        <authorList>
            <person name="Dai X."/>
            <person name="Huang J."/>
            <person name="Wang L."/>
        </authorList>
    </citation>
    <scope>NUCLEOTIDE SEQUENCE</scope>
    <source>
        <strain evidence="1">HDJ11</strain>
    </source>
</reference>
<dbReference type="Proteomes" id="UP001152877">
    <property type="component" value="Unassembled WGS sequence"/>
</dbReference>
<gene>
    <name evidence="1" type="ORF">NOL11_10555</name>
</gene>
<sequence>MTEAILTLGIFAVPILTVAVVEQRKVEKERMREEFEEIRRRDYLYGFRAGMGYQSTCDIEKARNGLKRDAQQVDKEWKRYAEMVGYFFKTRKT</sequence>